<keyword evidence="8" id="KW-1185">Reference proteome</keyword>
<dbReference type="OrthoDB" id="5236529at2759"/>
<feature type="non-terminal residue" evidence="7">
    <location>
        <position position="114"/>
    </location>
</feature>
<gene>
    <name evidence="7" type="ORF">Egran_04447</name>
</gene>
<dbReference type="Proteomes" id="UP000243515">
    <property type="component" value="Unassembled WGS sequence"/>
</dbReference>
<dbReference type="SUPFAM" id="SSF55060">
    <property type="entry name" value="GHMP Kinase, C-terminal domain"/>
    <property type="match status" value="1"/>
</dbReference>
<keyword evidence="1" id="KW-0963">Cytoplasm</keyword>
<dbReference type="InterPro" id="IPR036554">
    <property type="entry name" value="GHMP_kinase_C_sf"/>
</dbReference>
<evidence type="ECO:0000256" key="3">
    <source>
        <dbReference type="ARBA" id="ARBA00022777"/>
    </source>
</evidence>
<evidence type="ECO:0000259" key="6">
    <source>
        <dbReference type="Pfam" id="PF08544"/>
    </source>
</evidence>
<comment type="caution">
    <text evidence="7">The sequence shown here is derived from an EMBL/GenBank/DDBJ whole genome shotgun (WGS) entry which is preliminary data.</text>
</comment>
<evidence type="ECO:0000313" key="8">
    <source>
        <dbReference type="Proteomes" id="UP000243515"/>
    </source>
</evidence>
<keyword evidence="3" id="KW-0418">Kinase</keyword>
<evidence type="ECO:0000256" key="1">
    <source>
        <dbReference type="ARBA" id="ARBA00022490"/>
    </source>
</evidence>
<dbReference type="GO" id="GO:0006696">
    <property type="term" value="P:ergosterol biosynthetic process"/>
    <property type="evidence" value="ECO:0007669"/>
    <property type="project" value="TreeGrafter"/>
</dbReference>
<proteinExistence type="predicted"/>
<dbReference type="Gene3D" id="3.30.70.890">
    <property type="entry name" value="GHMP kinase, C-terminal domain"/>
    <property type="match status" value="1"/>
</dbReference>
<accession>A0A232LUH1</accession>
<organism evidence="7 8">
    <name type="scientific">Elaphomyces granulatus</name>
    <dbReference type="NCBI Taxonomy" id="519963"/>
    <lineage>
        <taxon>Eukaryota</taxon>
        <taxon>Fungi</taxon>
        <taxon>Dikarya</taxon>
        <taxon>Ascomycota</taxon>
        <taxon>Pezizomycotina</taxon>
        <taxon>Eurotiomycetes</taxon>
        <taxon>Eurotiomycetidae</taxon>
        <taxon>Eurotiales</taxon>
        <taxon>Elaphomycetaceae</taxon>
        <taxon>Elaphomyces</taxon>
    </lineage>
</organism>
<sequence length="114" mass="12343">MLSPLPRLLNLVVYLMKLVDYADIGWAKLTGAGGGGCAITILRSDAEEEKLHELMAKLDEESFERYEIVLGGDGVGVLWPAVLHNGSDEEGGEAIDQQKFENAIDNDGIEQLVG</sequence>
<name>A0A232LUH1_9EURO</name>
<dbReference type="PANTHER" id="PTHR43290">
    <property type="entry name" value="MEVALONATE KINASE"/>
    <property type="match status" value="1"/>
</dbReference>
<protein>
    <recommendedName>
        <fullName evidence="6">GHMP kinase C-terminal domain-containing protein</fullName>
    </recommendedName>
</protein>
<dbReference type="GO" id="GO:0005524">
    <property type="term" value="F:ATP binding"/>
    <property type="evidence" value="ECO:0007669"/>
    <property type="project" value="InterPro"/>
</dbReference>
<dbReference type="PANTHER" id="PTHR43290:SF2">
    <property type="entry name" value="MEVALONATE KINASE"/>
    <property type="match status" value="1"/>
</dbReference>
<evidence type="ECO:0000256" key="4">
    <source>
        <dbReference type="ARBA" id="ARBA00022842"/>
    </source>
</evidence>
<reference evidence="7 8" key="1">
    <citation type="journal article" date="2015" name="Environ. Microbiol.">
        <title>Metagenome sequence of Elaphomyces granulatus from sporocarp tissue reveals Ascomycota ectomycorrhizal fingerprints of genome expansion and a Proteobacteria-rich microbiome.</title>
        <authorList>
            <person name="Quandt C.A."/>
            <person name="Kohler A."/>
            <person name="Hesse C.N."/>
            <person name="Sharpton T.J."/>
            <person name="Martin F."/>
            <person name="Spatafora J.W."/>
        </authorList>
    </citation>
    <scope>NUCLEOTIDE SEQUENCE [LARGE SCALE GENOMIC DNA]</scope>
    <source>
        <strain evidence="7 8">OSC145934</strain>
    </source>
</reference>
<dbReference type="Pfam" id="PF08544">
    <property type="entry name" value="GHMP_kinases_C"/>
    <property type="match status" value="1"/>
</dbReference>
<keyword evidence="2" id="KW-0808">Transferase</keyword>
<evidence type="ECO:0000256" key="2">
    <source>
        <dbReference type="ARBA" id="ARBA00022679"/>
    </source>
</evidence>
<dbReference type="InterPro" id="IPR006205">
    <property type="entry name" value="Mev_gal_kin"/>
</dbReference>
<dbReference type="GO" id="GO:0004496">
    <property type="term" value="F:mevalonate kinase activity"/>
    <property type="evidence" value="ECO:0007669"/>
    <property type="project" value="InterPro"/>
</dbReference>
<keyword evidence="5" id="KW-0443">Lipid metabolism</keyword>
<evidence type="ECO:0000256" key="5">
    <source>
        <dbReference type="ARBA" id="ARBA00023221"/>
    </source>
</evidence>
<evidence type="ECO:0000313" key="7">
    <source>
        <dbReference type="EMBL" id="OXV07789.1"/>
    </source>
</evidence>
<keyword evidence="5" id="KW-0753">Steroid metabolism</keyword>
<dbReference type="GO" id="GO:0019287">
    <property type="term" value="P:isopentenyl diphosphate biosynthetic process, mevalonate pathway"/>
    <property type="evidence" value="ECO:0007669"/>
    <property type="project" value="TreeGrafter"/>
</dbReference>
<dbReference type="InterPro" id="IPR013750">
    <property type="entry name" value="GHMP_kinase_C_dom"/>
</dbReference>
<feature type="domain" description="GHMP kinase C-terminal" evidence="6">
    <location>
        <begin position="22"/>
        <end position="51"/>
    </location>
</feature>
<dbReference type="AlphaFoldDB" id="A0A232LUH1"/>
<dbReference type="EMBL" id="NPHW01004558">
    <property type="protein sequence ID" value="OXV07789.1"/>
    <property type="molecule type" value="Genomic_DNA"/>
</dbReference>
<keyword evidence="4" id="KW-0460">Magnesium</keyword>
<dbReference type="GO" id="GO:0005829">
    <property type="term" value="C:cytosol"/>
    <property type="evidence" value="ECO:0007669"/>
    <property type="project" value="TreeGrafter"/>
</dbReference>